<dbReference type="AlphaFoldDB" id="A0A6L2PPX0"/>
<accession>A0A6L2PPX0</accession>
<keyword evidence="3" id="KW-1185">Reference proteome</keyword>
<evidence type="ECO:0000313" key="2">
    <source>
        <dbReference type="EMBL" id="GFG32618.1"/>
    </source>
</evidence>
<dbReference type="OrthoDB" id="8193578at2759"/>
<reference evidence="3" key="1">
    <citation type="submission" date="2020-01" db="EMBL/GenBank/DDBJ databases">
        <title>Draft genome sequence of the Termite Coptotermes fromosanus.</title>
        <authorList>
            <person name="Itakura S."/>
            <person name="Yosikawa Y."/>
            <person name="Umezawa K."/>
        </authorList>
    </citation>
    <scope>NUCLEOTIDE SEQUENCE [LARGE SCALE GENOMIC DNA]</scope>
</reference>
<protein>
    <submittedName>
        <fullName evidence="2">Uncharacterized protein</fullName>
    </submittedName>
</protein>
<sequence>MSPAGPISFPTANKNRGNTFTTSCDGAAGDWNKQAYQPQLIRPLTNNTPSLTFCVVCGLTTVTGRQQRNSLKGHRHETKDGFIFSCDFSLAQQVVLMTYLTSTSIGAPQIFPFSNLRSYFDHQARNGPSGEKQAVDPELSTVVDTPLFRHPSKVGDGAVKTFPAQSPTKYTKDQHLTNKNPDTSLSAEPPSASAAASPVVKYHPAIPEQVLKAPDAVPPIFYGQIIERGQTNSNYQTPQFTAGTLSHVPISVVGEKKYKLFSEYIPLVPSQVLLSPPKAYQQKNTDSYLTTVPTQDLQTPTVSLKYPEGYVNQNTQDIPQITVSPVKVTKAQNHLYPKKWRPEKEKDDIKKKLLKTDAGNLSKLNKFKASSLPKTDVKELQAIPAPLEAASSLQKPDLSLFPVKGKQKFPGVNEQVDREIEGF</sequence>
<evidence type="ECO:0000313" key="3">
    <source>
        <dbReference type="Proteomes" id="UP000502823"/>
    </source>
</evidence>
<dbReference type="Proteomes" id="UP000502823">
    <property type="component" value="Unassembled WGS sequence"/>
</dbReference>
<gene>
    <name evidence="2" type="ORF">Cfor_04728</name>
</gene>
<evidence type="ECO:0000256" key="1">
    <source>
        <dbReference type="SAM" id="MobiDB-lite"/>
    </source>
</evidence>
<name>A0A6L2PPX0_COPFO</name>
<dbReference type="InParanoid" id="A0A6L2PPX0"/>
<organism evidence="2 3">
    <name type="scientific">Coptotermes formosanus</name>
    <name type="common">Formosan subterranean termite</name>
    <dbReference type="NCBI Taxonomy" id="36987"/>
    <lineage>
        <taxon>Eukaryota</taxon>
        <taxon>Metazoa</taxon>
        <taxon>Ecdysozoa</taxon>
        <taxon>Arthropoda</taxon>
        <taxon>Hexapoda</taxon>
        <taxon>Insecta</taxon>
        <taxon>Pterygota</taxon>
        <taxon>Neoptera</taxon>
        <taxon>Polyneoptera</taxon>
        <taxon>Dictyoptera</taxon>
        <taxon>Blattodea</taxon>
        <taxon>Blattoidea</taxon>
        <taxon>Termitoidae</taxon>
        <taxon>Rhinotermitidae</taxon>
        <taxon>Coptotermes</taxon>
    </lineage>
</organism>
<dbReference type="EMBL" id="BLKM01000378">
    <property type="protein sequence ID" value="GFG32618.1"/>
    <property type="molecule type" value="Genomic_DNA"/>
</dbReference>
<feature type="region of interest" description="Disordered" evidence="1">
    <location>
        <begin position="154"/>
        <end position="192"/>
    </location>
</feature>
<proteinExistence type="predicted"/>
<comment type="caution">
    <text evidence="2">The sequence shown here is derived from an EMBL/GenBank/DDBJ whole genome shotgun (WGS) entry which is preliminary data.</text>
</comment>